<keyword evidence="2" id="KW-1185">Reference proteome</keyword>
<dbReference type="Gene3D" id="2.60.120.620">
    <property type="entry name" value="q2cbj1_9rhob like domain"/>
    <property type="match status" value="1"/>
</dbReference>
<dbReference type="EMBL" id="AP018664">
    <property type="protein sequence ID" value="BBD96816.1"/>
    <property type="molecule type" value="Genomic_DNA"/>
</dbReference>
<dbReference type="KEGG" id="sami:SAMIE_1003170"/>
<proteinExistence type="predicted"/>
<gene>
    <name evidence="1" type="ORF">SAMIE_1003170</name>
</gene>
<keyword evidence="1" id="KW-0560">Oxidoreductase</keyword>
<evidence type="ECO:0000313" key="1">
    <source>
        <dbReference type="EMBL" id="BBD96816.1"/>
    </source>
</evidence>
<organism evidence="1 2">
    <name type="scientific">Sphingobium amiense</name>
    <dbReference type="NCBI Taxonomy" id="135719"/>
    <lineage>
        <taxon>Bacteria</taxon>
        <taxon>Pseudomonadati</taxon>
        <taxon>Pseudomonadota</taxon>
        <taxon>Alphaproteobacteria</taxon>
        <taxon>Sphingomonadales</taxon>
        <taxon>Sphingomonadaceae</taxon>
        <taxon>Sphingobium</taxon>
    </lineage>
</organism>
<dbReference type="Proteomes" id="UP000279959">
    <property type="component" value="Chromosome"/>
</dbReference>
<dbReference type="AlphaFoldDB" id="A0A494W099"/>
<dbReference type="SUPFAM" id="SSF51197">
    <property type="entry name" value="Clavaminate synthase-like"/>
    <property type="match status" value="1"/>
</dbReference>
<dbReference type="RefSeq" id="WP_332003896.1">
    <property type="nucleotide sequence ID" value="NZ_AP018664.1"/>
</dbReference>
<sequence length="152" mass="16264">MSLTLADHGAQHIPLALDATALASMENAIASLPANQPGQRLTHLPALAALLGMTGRIGRHAASHLGPKAQPVRAILFDKSEANNWALGWHQDRTIAVQFRVDTPGFGPWTVKSGIHHVAPPQSLLDRMLTLRVHLDPVDANNAPPADRARIA</sequence>
<dbReference type="GO" id="GO:0051213">
    <property type="term" value="F:dioxygenase activity"/>
    <property type="evidence" value="ECO:0007669"/>
    <property type="project" value="UniProtKB-KW"/>
</dbReference>
<reference evidence="1 2" key="1">
    <citation type="submission" date="2018-05" db="EMBL/GenBank/DDBJ databases">
        <title>Complete Genome Sequence of the Nonylphenol-Degrading Bacterium Sphingobium amiense DSM 16289T.</title>
        <authorList>
            <person name="Ootsuka M."/>
            <person name="Nishizawa T."/>
            <person name="Ohta H."/>
        </authorList>
    </citation>
    <scope>NUCLEOTIDE SEQUENCE [LARGE SCALE GENOMIC DNA]</scope>
    <source>
        <strain evidence="1 2">DSM 16289</strain>
    </source>
</reference>
<keyword evidence="1" id="KW-0223">Dioxygenase</keyword>
<name>A0A494W099_9SPHN</name>
<evidence type="ECO:0000313" key="2">
    <source>
        <dbReference type="Proteomes" id="UP000279959"/>
    </source>
</evidence>
<accession>A0A494W099</accession>
<protein>
    <submittedName>
        <fullName evidence="1">Phytanoyl-CoA dioxygenase</fullName>
    </submittedName>
</protein>